<feature type="domain" description="DUF4780" evidence="2">
    <location>
        <begin position="341"/>
        <end position="433"/>
    </location>
</feature>
<gene>
    <name evidence="3" type="ORF">Bhyg_07821</name>
</gene>
<evidence type="ECO:0000259" key="2">
    <source>
        <dbReference type="Pfam" id="PF16012"/>
    </source>
</evidence>
<organism evidence="3 4">
    <name type="scientific">Pseudolycoriella hygida</name>
    <dbReference type="NCBI Taxonomy" id="35572"/>
    <lineage>
        <taxon>Eukaryota</taxon>
        <taxon>Metazoa</taxon>
        <taxon>Ecdysozoa</taxon>
        <taxon>Arthropoda</taxon>
        <taxon>Hexapoda</taxon>
        <taxon>Insecta</taxon>
        <taxon>Pterygota</taxon>
        <taxon>Neoptera</taxon>
        <taxon>Endopterygota</taxon>
        <taxon>Diptera</taxon>
        <taxon>Nematocera</taxon>
        <taxon>Sciaroidea</taxon>
        <taxon>Sciaridae</taxon>
        <taxon>Pseudolycoriella</taxon>
    </lineage>
</organism>
<evidence type="ECO:0000313" key="4">
    <source>
        <dbReference type="Proteomes" id="UP001151699"/>
    </source>
</evidence>
<keyword evidence="4" id="KW-1185">Reference proteome</keyword>
<sequence>MGMTPGVFKTFARTPLPLPPLTAFPRPLPVTALDPSIATSATFETLPRICKRHFRKTDYLFGESRNLKKGTIPSLELPKTNTLIEEHNYCFNGHMEMKGTCIPTERKNVEIISIERFPPGHFILNDEKLGKESQAGKIEDTPEPDAPNKTGTHFTSSSQNDIHSINVVSENVEQIRKKMEIEDKSDETAKTITITRESYISMKRKLRYARTQARVTKNNRDPIFLWGAYIAGQRIPKTDSKRVMPDYPLNSTQVDEYHLLESDQEELRIEPIEVDNNPNEEVLRLSVSEQDICDISNIAAGLAIRNTATQSTNKRTCEKTKENHDDMMSSDTCNQSEKFLVRIVPDIEEVHLFSESHGKLLHSSVMKELGKVKDPNIKFDFCDFERGRYKFVCPNESAKEWALKIVPTLTGLWKDPKIKTIDCGLVPKMNRASHVHCIQYKIIRFTKFIDEYGKSGLVNEHVRVYQAIIE</sequence>
<comment type="caution">
    <text evidence="3">The sequence shown here is derived from an EMBL/GenBank/DDBJ whole genome shotgun (WGS) entry which is preliminary data.</text>
</comment>
<feature type="region of interest" description="Disordered" evidence="1">
    <location>
        <begin position="132"/>
        <end position="159"/>
    </location>
</feature>
<dbReference type="EMBL" id="WJQU01000002">
    <property type="protein sequence ID" value="KAJ6642865.1"/>
    <property type="molecule type" value="Genomic_DNA"/>
</dbReference>
<dbReference type="AlphaFoldDB" id="A0A9Q0S473"/>
<evidence type="ECO:0000313" key="3">
    <source>
        <dbReference type="EMBL" id="KAJ6642865.1"/>
    </source>
</evidence>
<accession>A0A9Q0S473</accession>
<evidence type="ECO:0000256" key="1">
    <source>
        <dbReference type="SAM" id="MobiDB-lite"/>
    </source>
</evidence>
<name>A0A9Q0S473_9DIPT</name>
<feature type="compositionally biased region" description="Polar residues" evidence="1">
    <location>
        <begin position="149"/>
        <end position="159"/>
    </location>
</feature>
<protein>
    <recommendedName>
        <fullName evidence="2">DUF4780 domain-containing protein</fullName>
    </recommendedName>
</protein>
<dbReference type="InterPro" id="IPR031961">
    <property type="entry name" value="DUF4780"/>
</dbReference>
<proteinExistence type="predicted"/>
<dbReference type="Pfam" id="PF16012">
    <property type="entry name" value="DUF4780"/>
    <property type="match status" value="1"/>
</dbReference>
<dbReference type="Proteomes" id="UP001151699">
    <property type="component" value="Chromosome B"/>
</dbReference>
<reference evidence="3" key="1">
    <citation type="submission" date="2022-07" db="EMBL/GenBank/DDBJ databases">
        <authorList>
            <person name="Trinca V."/>
            <person name="Uliana J.V.C."/>
            <person name="Torres T.T."/>
            <person name="Ward R.J."/>
            <person name="Monesi N."/>
        </authorList>
    </citation>
    <scope>NUCLEOTIDE SEQUENCE</scope>
    <source>
        <strain evidence="3">HSMRA1968</strain>
        <tissue evidence="3">Whole embryos</tissue>
    </source>
</reference>
<dbReference type="OrthoDB" id="6764673at2759"/>